<sequence>MILPVGTGSHLFVVPARRGALSGTTTTQQEQTVLKKAGIVVAASAAALLAISPMAFASDGGSEIDKDAKGLIAGLNGNNVNVPVQVCNNNVPVNVLGVQVPIEDAAAGNGLTGALGVLGNASAKSGDSVTDQSDTCAQSSGAGDSIG</sequence>
<dbReference type="EMBL" id="BJNH01000018">
    <property type="protein sequence ID" value="GEC24738.1"/>
    <property type="molecule type" value="Genomic_DNA"/>
</dbReference>
<protein>
    <recommendedName>
        <fullName evidence="4">Small secreted domain DUF320</fullName>
    </recommendedName>
</protein>
<reference evidence="2 3" key="1">
    <citation type="submission" date="2019-06" db="EMBL/GenBank/DDBJ databases">
        <title>Whole genome shotgun sequence of Pseudonocardia saturnea NBRC 14499.</title>
        <authorList>
            <person name="Hosoyama A."/>
            <person name="Uohara A."/>
            <person name="Ohji S."/>
            <person name="Ichikawa N."/>
        </authorList>
    </citation>
    <scope>NUCLEOTIDE SEQUENCE [LARGE SCALE GENOMIC DNA]</scope>
    <source>
        <strain evidence="2 3">NBRC 14499</strain>
    </source>
</reference>
<organism evidence="2 3">
    <name type="scientific">Pseudonocardia saturnea</name>
    <dbReference type="NCBI Taxonomy" id="33909"/>
    <lineage>
        <taxon>Bacteria</taxon>
        <taxon>Bacillati</taxon>
        <taxon>Actinomycetota</taxon>
        <taxon>Actinomycetes</taxon>
        <taxon>Pseudonocardiales</taxon>
        <taxon>Pseudonocardiaceae</taxon>
        <taxon>Pseudonocardia</taxon>
    </lineage>
</organism>
<proteinExistence type="predicted"/>
<accession>A0ABQ0RVM3</accession>
<keyword evidence="3" id="KW-1185">Reference proteome</keyword>
<feature type="region of interest" description="Disordered" evidence="1">
    <location>
        <begin position="124"/>
        <end position="147"/>
    </location>
</feature>
<name>A0ABQ0RVM3_9PSEU</name>
<evidence type="ECO:0000313" key="2">
    <source>
        <dbReference type="EMBL" id="GEC24738.1"/>
    </source>
</evidence>
<comment type="caution">
    <text evidence="2">The sequence shown here is derived from an EMBL/GenBank/DDBJ whole genome shotgun (WGS) entry which is preliminary data.</text>
</comment>
<gene>
    <name evidence="2" type="ORF">PSA01_17670</name>
</gene>
<evidence type="ECO:0000313" key="3">
    <source>
        <dbReference type="Proteomes" id="UP000320693"/>
    </source>
</evidence>
<dbReference type="Proteomes" id="UP000320693">
    <property type="component" value="Unassembled WGS sequence"/>
</dbReference>
<evidence type="ECO:0000256" key="1">
    <source>
        <dbReference type="SAM" id="MobiDB-lite"/>
    </source>
</evidence>
<evidence type="ECO:0008006" key="4">
    <source>
        <dbReference type="Google" id="ProtNLM"/>
    </source>
</evidence>